<organism evidence="3 4">
    <name type="scientific">Pyxidicoccus parkwayensis</name>
    <dbReference type="NCBI Taxonomy" id="2813578"/>
    <lineage>
        <taxon>Bacteria</taxon>
        <taxon>Pseudomonadati</taxon>
        <taxon>Myxococcota</taxon>
        <taxon>Myxococcia</taxon>
        <taxon>Myxococcales</taxon>
        <taxon>Cystobacterineae</taxon>
        <taxon>Myxococcaceae</taxon>
        <taxon>Pyxidicoccus</taxon>
    </lineage>
</organism>
<evidence type="ECO:0000256" key="1">
    <source>
        <dbReference type="SAM" id="MobiDB-lite"/>
    </source>
</evidence>
<keyword evidence="4" id="KW-1185">Reference proteome</keyword>
<dbReference type="Proteomes" id="UP000662747">
    <property type="component" value="Chromosome"/>
</dbReference>
<dbReference type="SUPFAM" id="SSF50969">
    <property type="entry name" value="YVTN repeat-like/Quinoprotein amine dehydrogenase"/>
    <property type="match status" value="1"/>
</dbReference>
<protein>
    <recommendedName>
        <fullName evidence="2">MoxR-vWA-beta-propeller ternary system domain-containing protein</fullName>
    </recommendedName>
</protein>
<dbReference type="RefSeq" id="WP_206723722.1">
    <property type="nucleotide sequence ID" value="NZ_CP071090.1"/>
</dbReference>
<dbReference type="InterPro" id="IPR011044">
    <property type="entry name" value="Quino_amine_DH_bsu"/>
</dbReference>
<proteinExistence type="predicted"/>
<gene>
    <name evidence="3" type="ORF">JY651_44610</name>
</gene>
<feature type="domain" description="MoxR-vWA-beta-propeller ternary system" evidence="2">
    <location>
        <begin position="10"/>
        <end position="179"/>
    </location>
</feature>
<sequence>MNATPMTLRPRRHVHRGTVRAAALWFDPALLGEGEARRRVLAAWAPGASVFAVAGGYLLRLPRTSVIASDSASGLPLTLEKGVLSSAPLSASEREHPELREGSVLLVRAGQAHVHVLAGARAVDLSEWLDVSAWEVVPVRGLGAPPPPVPSLEPLPPPTRAFFGPAVPTPAPEAQVMLARMQGKPPPEGLVVAERPGFFARLLMVLFGASTAAQEGKTGEAPAVRRAGLLARLRAMFGSGASSGEAARVARGPGLFARLRAMFGSGTGSNTAAHASSASGPGLLQRFFGAFGSGASDVGSSASGPGLLSRLASWFLGGDSQHSLPSETSSGVASKPGRPSLWRRLLAYFGSANEHTEGATARSGGKPGQAPSTPPPAPPGPSMLSRFSEWMLRNTPLGELLGRRKAEYVRRLFDMFEEGNLQEALRYAIPLSSGGLDENTRVALGLPGPRESLSIQPARGGAASIFAGGEDLFAALKERYRAAFRRLEREGRIDEAAFVLAELLGAHEEAVSFLERHGRFKLAAELAEGRNLPPGLVVRQWFLARDVARATAIARRSGAFADAVLRLERTHPEEARVLRLLWGETLAESGDWARAVQAVWPITDARELARGWVERGVACGGANGARLLALWVTAYSDGLAAAQSHVRELLEDDAPERAPERFAFALTLSGEMSSPGRTALVVPTVRALLRDRAMDQARFTNDFFTRLLRDAPDGTLRTDLPPLVERISTPWMTDVSRPPIHLTARETDDGAFPVHDAVVLPDGRLLLALGEAGARLVRADGHTVAHFDVPAFALVLSDHGDRALALAPRGEVRRLSRLDLVSRRASFWCDAVVDAWAPTYDGGVWFVAAGSTVMMVDVLAPEVRALWRVTDVRPPVHALAVDAGRLSFLSNSMERWTYDLAQGPTLRSRAELFSPENSIPDDSIPGVIESVSLTADGEGAVMMAVFDLEKGEMPAFILGAGSASRDLRLLWLKPAGPRSSQPPPFARPGRERLILSDLWRVDVLRCTGHIQLHLTDARGTERALLVFEGDTLPRVRLTATALTAFDSRGRVLWLVLGEGIGRHVAVR</sequence>
<dbReference type="Pfam" id="PF19922">
    <property type="entry name" value="bpX6"/>
    <property type="match status" value="1"/>
</dbReference>
<reference evidence="3 4" key="1">
    <citation type="submission" date="2021-02" db="EMBL/GenBank/DDBJ databases">
        <title>De Novo genome assembly of isolated myxobacteria.</title>
        <authorList>
            <person name="Stevens D.C."/>
        </authorList>
    </citation>
    <scope>NUCLEOTIDE SEQUENCE [LARGE SCALE GENOMIC DNA]</scope>
    <source>
        <strain evidence="4">SCPEA02</strain>
    </source>
</reference>
<feature type="compositionally biased region" description="Pro residues" evidence="1">
    <location>
        <begin position="372"/>
        <end position="381"/>
    </location>
</feature>
<dbReference type="InterPro" id="IPR045547">
    <property type="entry name" value="bpX6"/>
</dbReference>
<feature type="region of interest" description="Disordered" evidence="1">
    <location>
        <begin position="356"/>
        <end position="383"/>
    </location>
</feature>
<evidence type="ECO:0000313" key="4">
    <source>
        <dbReference type="Proteomes" id="UP000662747"/>
    </source>
</evidence>
<accession>A0ABX7NTM0</accession>
<name>A0ABX7NTM0_9BACT</name>
<evidence type="ECO:0000259" key="2">
    <source>
        <dbReference type="Pfam" id="PF19922"/>
    </source>
</evidence>
<dbReference type="EMBL" id="CP071090">
    <property type="protein sequence ID" value="QSQ22145.1"/>
    <property type="molecule type" value="Genomic_DNA"/>
</dbReference>
<evidence type="ECO:0000313" key="3">
    <source>
        <dbReference type="EMBL" id="QSQ22145.1"/>
    </source>
</evidence>